<dbReference type="SUPFAM" id="SSF49879">
    <property type="entry name" value="SMAD/FHA domain"/>
    <property type="match status" value="1"/>
</dbReference>
<evidence type="ECO:0000256" key="2">
    <source>
        <dbReference type="ARBA" id="ARBA00022763"/>
    </source>
</evidence>
<evidence type="ECO:0000256" key="4">
    <source>
        <dbReference type="ARBA" id="ARBA00023242"/>
    </source>
</evidence>
<dbReference type="Gene3D" id="3.40.50.10980">
    <property type="entry name" value="Nibrin, BRCT2 domain"/>
    <property type="match status" value="1"/>
</dbReference>
<dbReference type="GO" id="GO:0030870">
    <property type="term" value="C:Mre11 complex"/>
    <property type="evidence" value="ECO:0007669"/>
    <property type="project" value="InterPro"/>
</dbReference>
<protein>
    <submittedName>
        <fullName evidence="9">Bgt-5022</fullName>
    </submittedName>
</protein>
<dbReference type="InterPro" id="IPR032429">
    <property type="entry name" value="Nibrin_BRCT2"/>
</dbReference>
<dbReference type="PANTHER" id="PTHR12162:SF0">
    <property type="entry name" value="NIBRIN"/>
    <property type="match status" value="1"/>
</dbReference>
<evidence type="ECO:0000313" key="8">
    <source>
        <dbReference type="EMBL" id="EPQ67687.1"/>
    </source>
</evidence>
<evidence type="ECO:0000313" key="9">
    <source>
        <dbReference type="EMBL" id="SUZ07065.1"/>
    </source>
</evidence>
<dbReference type="HOGENOM" id="CLU_007951_0_0_1"/>
<reference evidence="8" key="2">
    <citation type="submission" date="2013-01" db="EMBL/GenBank/DDBJ databases">
        <title>The wheat powdery mildew genome reveals unique evolution of an obligate biotroph.</title>
        <authorList>
            <person name="Oberhaensli S."/>
            <person name="Wicker T."/>
            <person name="Keller B."/>
        </authorList>
    </citation>
    <scope>NUCLEOTIDE SEQUENCE</scope>
    <source>
        <strain evidence="8">96224</strain>
    </source>
</reference>
<evidence type="ECO:0000256" key="3">
    <source>
        <dbReference type="ARBA" id="ARBA00023204"/>
    </source>
</evidence>
<keyword evidence="3" id="KW-0234">DNA repair</keyword>
<dbReference type="OrthoDB" id="552194at2759"/>
<dbReference type="EMBL" id="KE373410">
    <property type="protein sequence ID" value="EPQ67687.1"/>
    <property type="molecule type" value="Genomic_DNA"/>
</dbReference>
<comment type="subcellular location">
    <subcellularLocation>
        <location evidence="1">Nucleus</location>
    </subcellularLocation>
</comment>
<evidence type="ECO:0000256" key="6">
    <source>
        <dbReference type="SAM" id="MobiDB-lite"/>
    </source>
</evidence>
<dbReference type="EMBL" id="UIGY01000001">
    <property type="protein sequence ID" value="SUZ07065.1"/>
    <property type="molecule type" value="Genomic_DNA"/>
</dbReference>
<dbReference type="InterPro" id="IPR043014">
    <property type="entry name" value="Nibrin_BRCT2_sf"/>
</dbReference>
<dbReference type="InterPro" id="IPR008984">
    <property type="entry name" value="SMAD_FHA_dom_sf"/>
</dbReference>
<dbReference type="SMART" id="SM00240">
    <property type="entry name" value="FHA"/>
    <property type="match status" value="1"/>
</dbReference>
<comment type="similarity">
    <text evidence="5">Belongs to the Nibrin family.</text>
</comment>
<name>A0A061HMQ4_BLUGR</name>
<dbReference type="InterPro" id="IPR040227">
    <property type="entry name" value="Nibrin-rel"/>
</dbReference>
<dbReference type="Proteomes" id="UP000053110">
    <property type="component" value="Unassembled WGS sequence"/>
</dbReference>
<dbReference type="GO" id="GO:0000724">
    <property type="term" value="P:double-strand break repair via homologous recombination"/>
    <property type="evidence" value="ECO:0007669"/>
    <property type="project" value="TreeGrafter"/>
</dbReference>
<organism evidence="9">
    <name type="scientific">Blumeria graminis f. sp. tritici 96224</name>
    <dbReference type="NCBI Taxonomy" id="1268274"/>
    <lineage>
        <taxon>Eukaryota</taxon>
        <taxon>Fungi</taxon>
        <taxon>Dikarya</taxon>
        <taxon>Ascomycota</taxon>
        <taxon>Pezizomycotina</taxon>
        <taxon>Leotiomycetes</taxon>
        <taxon>Erysiphales</taxon>
        <taxon>Erysiphaceae</taxon>
        <taxon>Blumeria</taxon>
    </lineage>
</organism>
<evidence type="ECO:0000256" key="1">
    <source>
        <dbReference type="ARBA" id="ARBA00004123"/>
    </source>
</evidence>
<proteinExistence type="inferred from homology"/>
<feature type="region of interest" description="Disordered" evidence="6">
    <location>
        <begin position="746"/>
        <end position="782"/>
    </location>
</feature>
<dbReference type="PROSITE" id="PS50006">
    <property type="entry name" value="FHA_DOMAIN"/>
    <property type="match status" value="1"/>
</dbReference>
<dbReference type="PANTHER" id="PTHR12162">
    <property type="entry name" value="NIBRIN-RELATED"/>
    <property type="match status" value="1"/>
</dbReference>
<dbReference type="Pfam" id="PF16508">
    <property type="entry name" value="NIBRIN_BRCT_II"/>
    <property type="match status" value="1"/>
</dbReference>
<dbReference type="Pfam" id="PF00498">
    <property type="entry name" value="FHA"/>
    <property type="match status" value="1"/>
</dbReference>
<keyword evidence="4" id="KW-0539">Nucleus</keyword>
<dbReference type="GO" id="GO:0003684">
    <property type="term" value="F:damaged DNA binding"/>
    <property type="evidence" value="ECO:0007669"/>
    <property type="project" value="TreeGrafter"/>
</dbReference>
<dbReference type="GO" id="GO:0007095">
    <property type="term" value="P:mitotic G2 DNA damage checkpoint signaling"/>
    <property type="evidence" value="ECO:0007669"/>
    <property type="project" value="InterPro"/>
</dbReference>
<keyword evidence="2" id="KW-0227">DNA damage</keyword>
<feature type="compositionally biased region" description="Basic and acidic residues" evidence="6">
    <location>
        <begin position="759"/>
        <end position="775"/>
    </location>
</feature>
<feature type="domain" description="FHA" evidence="7">
    <location>
        <begin position="24"/>
        <end position="89"/>
    </location>
</feature>
<reference evidence="9" key="3">
    <citation type="submission" date="2018-07" db="EMBL/GenBank/DDBJ databases">
        <authorList>
            <person name="Quirk P.G."/>
            <person name="Krulwich T.A."/>
        </authorList>
    </citation>
    <scope>NUCLEOTIDE SEQUENCE</scope>
    <source>
        <strain evidence="9">96224</strain>
    </source>
</reference>
<gene>
    <name evidence="8" type="ORF">BGT96224_5022</name>
    <name evidence="9" type="ORF">BGT96224V2_LOCUS653</name>
</gene>
<accession>A0A061HMQ4</accession>
<evidence type="ECO:0000259" key="7">
    <source>
        <dbReference type="PROSITE" id="PS50006"/>
    </source>
</evidence>
<evidence type="ECO:0000313" key="10">
    <source>
        <dbReference type="Proteomes" id="UP000053110"/>
    </source>
</evidence>
<dbReference type="AlphaFoldDB" id="A0A061HMQ4"/>
<dbReference type="Gene3D" id="2.60.200.20">
    <property type="match status" value="1"/>
</dbReference>
<evidence type="ECO:0000256" key="5">
    <source>
        <dbReference type="ARBA" id="ARBA00044757"/>
    </source>
</evidence>
<dbReference type="InterPro" id="IPR000253">
    <property type="entry name" value="FHA_dom"/>
</dbReference>
<reference evidence="10" key="1">
    <citation type="journal article" date="2013" name="Nat. Genet.">
        <title>The wheat powdery mildew genome shows the unique evolution of an obligate biotroph.</title>
        <authorList>
            <person name="Wicker T."/>
            <person name="Oberhaensli S."/>
            <person name="Parlange F."/>
            <person name="Buchmann J.P."/>
            <person name="Shatalina M."/>
            <person name="Roffler S."/>
            <person name="Ben-David R."/>
            <person name="Dolezel J."/>
            <person name="Simkova H."/>
            <person name="Schulze-Lefert P."/>
            <person name="Spanu P.D."/>
            <person name="Bruggmann R."/>
            <person name="Amselem J."/>
            <person name="Quesneville H."/>
            <person name="Ver Loren van Themaat E."/>
            <person name="Paape T."/>
            <person name="Shimizu K.K."/>
            <person name="Keller B."/>
        </authorList>
    </citation>
    <scope>NUCLEOTIDE SEQUENCE [LARGE SCALE GENOMIC DNA]</scope>
    <source>
        <strain evidence="10">96224</strain>
    </source>
</reference>
<sequence>MWILECSGNDLKGKKSWLRPGTKLHFGRTNINDEGQVIVLSHKTISRNHLTIEVNIPDQLDFHNPHNRSKIVVKDLNTKIGTFLNGKQIRGSSVELDKPHNKIQLGRYEHNYYIIWVPVNFTFSFETEGDSTDLISKLRSSFGPLDIKILANYERENTTYVISGKRNTGRNLQALIDGKHILQHESFINALASTTSVENKGLELDFYGNFPKPAEHLHPINDTLTQLKETDFYPSTVRQNIFEGYTFIFHEKSQFVEYSNPITAGSGNAYLYEMKPHETKIDEFTGYIKNFSRERESSEHCSREKARTLILIAFNPPRKSDSNWHTEFRKQASLTLRCHFIDPDELFKAVIKNDRSTLKNYEYKNFDHVDYEPVCLRSRNTIKAQKDIPFLESEKLLNPLPRNGGRVRRNGRLKMIGFDDDFSAKSSPPKAVPEPPTKLAGYTRSIDESQSQAITPVEYLSTTEGSIFRGLTAPSGFINTAIKHEAENPNDRKRKNVISPVEEKHSDILLNFGLSTPSRKRRRISRAEHADIHESIIPLPNIQTKQGNIIEREIDRNKSTEADTEIEEVSRDNKEERQNIEAEYGDDQEQVSLEDKLNVLQLAEIRNKIKIENIKVRMTNQSGKMIRPPSDHGWDERWNGRKNFKKFRRKGEPGNVNGFNKVIVQLVEAKDGDREVSGDLWDDEELISTNYTKKIEKNQLKKRDQQLSDFNRKRHQRSLAKTGTRETIQTQNLGVGDHKRVAEYTKGNMRQVKRPRMTTIEKEQDHSEDSDDSLKFRFRKNS</sequence>